<dbReference type="InterPro" id="IPR003343">
    <property type="entry name" value="Big_2"/>
</dbReference>
<protein>
    <submittedName>
        <fullName evidence="2">Ig-like domain-containing protein</fullName>
    </submittedName>
</protein>
<dbReference type="Pfam" id="PF02368">
    <property type="entry name" value="Big_2"/>
    <property type="match status" value="1"/>
</dbReference>
<name>A0AA41W478_9GAMM</name>
<reference evidence="2 3" key="1">
    <citation type="journal article" date="2013" name="Antonie Van Leeuwenhoek">
        <title>Echinimonas agarilytica gen. nov., sp. nov., a new gammaproteobacterium isolated from the sea urchin Strongylocentrotus intermedius.</title>
        <authorList>
            <person name="Nedashkovskaya O.I."/>
            <person name="Stenkova A.M."/>
            <person name="Zhukova N.V."/>
            <person name="Van Trappen S."/>
            <person name="Lee J.S."/>
            <person name="Kim S.B."/>
        </authorList>
    </citation>
    <scope>NUCLEOTIDE SEQUENCE [LARGE SCALE GENOMIC DNA]</scope>
    <source>
        <strain evidence="2 3">KMM 6351</strain>
    </source>
</reference>
<dbReference type="RefSeq" id="WP_251259889.1">
    <property type="nucleotide sequence ID" value="NZ_JAMQGP010000001.1"/>
</dbReference>
<dbReference type="SMART" id="SM00635">
    <property type="entry name" value="BID_2"/>
    <property type="match status" value="1"/>
</dbReference>
<feature type="domain" description="BIG2" evidence="1">
    <location>
        <begin position="196"/>
        <end position="271"/>
    </location>
</feature>
<evidence type="ECO:0000259" key="1">
    <source>
        <dbReference type="SMART" id="SM00635"/>
    </source>
</evidence>
<dbReference type="EMBL" id="JAMQGP010000001">
    <property type="protein sequence ID" value="MCM2678525.1"/>
    <property type="molecule type" value="Genomic_DNA"/>
</dbReference>
<dbReference type="InterPro" id="IPR008964">
    <property type="entry name" value="Invasin/intimin_cell_adhesion"/>
</dbReference>
<sequence length="596" mass="62620">MKDNLLVKLAVASAVLGGLTACGGGTDKGYDSEFRSKDQITFETDAINVSLDEQSGVQMIDLLEGAVAGGKPLSEHTGRINVSQMEFVAEDNFVTPQGPSNTIPSHTISPFTQSEDTRYLVVDTEAFAEALRKCDMTDLRGGTDDDGNAAPDGNADFPSQAVYAITYSINNGVSLPAGEALPQRTLNLVMNAIDDPVTSVNIAPLELPAGGQATIVAETVPSYACNAELTYSSADVAIATVDADGLVTGTGTGMTAVTATSVDNPEASAAGEVTVTTAFSLAIANDDLDDLGVPTGTKEIPACVAAGIDVQPFALNHELTGMYGYDWTLTDEVDFAAGLQAANGFGEYLALHTPAQIGAVNSLQVSLVSGDTGATPISEVAPKTVDVTVVNNQMCDPGVSEHPSGFNIDFDLDFVGAAYKGNGTYAASTEKVSDSAASVQITAGTGLADDGVTPLVNASQQVWNKQRNWYSATYGLGAASVASTYRYSVWVKLEQVPVETVTLRHLVVAWNYEGIPPDASGFPGRYGEAGSFTAELEPTTEWQYVEFVNDRTGEKEWSIPPSWNVVTDVFTIWEVTGMPQGDSILLDDYAVVTIEN</sequence>
<evidence type="ECO:0000313" key="2">
    <source>
        <dbReference type="EMBL" id="MCM2678525.1"/>
    </source>
</evidence>
<dbReference type="Gene3D" id="2.60.40.1080">
    <property type="match status" value="1"/>
</dbReference>
<gene>
    <name evidence="2" type="ORF">NAF29_02420</name>
</gene>
<organism evidence="2 3">
    <name type="scientific">Echinimonas agarilytica</name>
    <dbReference type="NCBI Taxonomy" id="1215918"/>
    <lineage>
        <taxon>Bacteria</taxon>
        <taxon>Pseudomonadati</taxon>
        <taxon>Pseudomonadota</taxon>
        <taxon>Gammaproteobacteria</taxon>
        <taxon>Alteromonadales</taxon>
        <taxon>Echinimonadaceae</taxon>
        <taxon>Echinimonas</taxon>
    </lineage>
</organism>
<dbReference type="AlphaFoldDB" id="A0AA41W478"/>
<accession>A0AA41W478</accession>
<evidence type="ECO:0000313" key="3">
    <source>
        <dbReference type="Proteomes" id="UP001165393"/>
    </source>
</evidence>
<dbReference type="Proteomes" id="UP001165393">
    <property type="component" value="Unassembled WGS sequence"/>
</dbReference>
<comment type="caution">
    <text evidence="2">The sequence shown here is derived from an EMBL/GenBank/DDBJ whole genome shotgun (WGS) entry which is preliminary data.</text>
</comment>
<dbReference type="SUPFAM" id="SSF49373">
    <property type="entry name" value="Invasin/intimin cell-adhesion fragments"/>
    <property type="match status" value="1"/>
</dbReference>
<dbReference type="PROSITE" id="PS51257">
    <property type="entry name" value="PROKAR_LIPOPROTEIN"/>
    <property type="match status" value="1"/>
</dbReference>
<keyword evidence="3" id="KW-1185">Reference proteome</keyword>
<proteinExistence type="predicted"/>